<dbReference type="CDD" id="cd06445">
    <property type="entry name" value="ATase"/>
    <property type="match status" value="1"/>
</dbReference>
<dbReference type="InterPro" id="IPR036388">
    <property type="entry name" value="WH-like_DNA-bd_sf"/>
</dbReference>
<organism evidence="10 11">
    <name type="scientific">Skermanella cutis</name>
    <dbReference type="NCBI Taxonomy" id="2775420"/>
    <lineage>
        <taxon>Bacteria</taxon>
        <taxon>Pseudomonadati</taxon>
        <taxon>Pseudomonadota</taxon>
        <taxon>Alphaproteobacteria</taxon>
        <taxon>Rhodospirillales</taxon>
        <taxon>Azospirillaceae</taxon>
        <taxon>Skermanella</taxon>
    </lineage>
</organism>
<dbReference type="NCBIfam" id="TIGR00589">
    <property type="entry name" value="ogt"/>
    <property type="match status" value="1"/>
</dbReference>
<proteinExistence type="predicted"/>
<dbReference type="SUPFAM" id="SSF46767">
    <property type="entry name" value="Methylated DNA-protein cysteine methyltransferase, C-terminal domain"/>
    <property type="match status" value="1"/>
</dbReference>
<protein>
    <submittedName>
        <fullName evidence="10">Methylated-DNA--[protein]-cysteine S-methyltransferase</fullName>
        <ecNumber evidence="10">2.1.1.63</ecNumber>
    </submittedName>
</protein>
<dbReference type="SUPFAM" id="SSF53155">
    <property type="entry name" value="Methylated DNA-protein cysteine methyltransferase domain"/>
    <property type="match status" value="1"/>
</dbReference>
<keyword evidence="4" id="KW-0227">DNA damage</keyword>
<keyword evidence="5" id="KW-0805">Transcription regulation</keyword>
<keyword evidence="2 10" id="KW-0489">Methyltransferase</keyword>
<evidence type="ECO:0000256" key="6">
    <source>
        <dbReference type="ARBA" id="ARBA00023163"/>
    </source>
</evidence>
<dbReference type="PROSITE" id="PS01124">
    <property type="entry name" value="HTH_ARAC_FAMILY_2"/>
    <property type="match status" value="1"/>
</dbReference>
<keyword evidence="11" id="KW-1185">Reference proteome</keyword>
<sequence>MTAAELTEDQDLRSHYAAIAAAIDRIVDGYQDQPSLEDMAAAANMSPFHFQRVFKRWAGISPKRFAQFVTLGHAKRLLDADGSVLDTALEVGLSGPSRLHDLFVACEAMTPGDYKAGAASLTVRWGLHDSPFGRALMAATPRGLCWLSFVIDGDERGAIATFLEEWGESRLVEDPAATAAIADRVFGGGAAASEGPEEAIPLVLRGTNFQIKVWEALLRIPVGRFVSYQDLARAVGRPEAPRAVGAAVGRNPISLIIPCHRVILKSGVVHNYRWGVCRKKALLAYEAARAAG</sequence>
<evidence type="ECO:0000256" key="8">
    <source>
        <dbReference type="ARBA" id="ARBA00049348"/>
    </source>
</evidence>
<dbReference type="GO" id="GO:0003908">
    <property type="term" value="F:methylated-DNA-[protein]-cysteine S-methyltransferase activity"/>
    <property type="evidence" value="ECO:0007669"/>
    <property type="project" value="UniProtKB-EC"/>
</dbReference>
<comment type="catalytic activity">
    <reaction evidence="8">
        <text>a 6-O-methyl-2'-deoxyguanosine in DNA + L-cysteinyl-[protein] = S-methyl-L-cysteinyl-[protein] + a 2'-deoxyguanosine in DNA</text>
        <dbReference type="Rhea" id="RHEA:24000"/>
        <dbReference type="Rhea" id="RHEA-COMP:10131"/>
        <dbReference type="Rhea" id="RHEA-COMP:10132"/>
        <dbReference type="Rhea" id="RHEA-COMP:11367"/>
        <dbReference type="Rhea" id="RHEA-COMP:11368"/>
        <dbReference type="ChEBI" id="CHEBI:29950"/>
        <dbReference type="ChEBI" id="CHEBI:82612"/>
        <dbReference type="ChEBI" id="CHEBI:85445"/>
        <dbReference type="ChEBI" id="CHEBI:85448"/>
        <dbReference type="EC" id="2.1.1.63"/>
    </reaction>
</comment>
<comment type="catalytic activity">
    <reaction evidence="1">
        <text>a 4-O-methyl-thymidine in DNA + L-cysteinyl-[protein] = a thymidine in DNA + S-methyl-L-cysteinyl-[protein]</text>
        <dbReference type="Rhea" id="RHEA:53428"/>
        <dbReference type="Rhea" id="RHEA-COMP:10131"/>
        <dbReference type="Rhea" id="RHEA-COMP:10132"/>
        <dbReference type="Rhea" id="RHEA-COMP:13555"/>
        <dbReference type="Rhea" id="RHEA-COMP:13556"/>
        <dbReference type="ChEBI" id="CHEBI:29950"/>
        <dbReference type="ChEBI" id="CHEBI:82612"/>
        <dbReference type="ChEBI" id="CHEBI:137386"/>
        <dbReference type="ChEBI" id="CHEBI:137387"/>
        <dbReference type="EC" id="2.1.1.63"/>
    </reaction>
</comment>
<dbReference type="InterPro" id="IPR036217">
    <property type="entry name" value="MethylDNA_cys_MeTrfase_DNAb"/>
</dbReference>
<dbReference type="Proteomes" id="UP000595197">
    <property type="component" value="Chromosome"/>
</dbReference>
<dbReference type="InterPro" id="IPR009057">
    <property type="entry name" value="Homeodomain-like_sf"/>
</dbReference>
<dbReference type="PROSITE" id="PS00374">
    <property type="entry name" value="MGMT"/>
    <property type="match status" value="1"/>
</dbReference>
<dbReference type="Gene3D" id="3.30.160.70">
    <property type="entry name" value="Methylated DNA-protein cysteine methyltransferase domain"/>
    <property type="match status" value="1"/>
</dbReference>
<evidence type="ECO:0000259" key="9">
    <source>
        <dbReference type="PROSITE" id="PS01124"/>
    </source>
</evidence>
<dbReference type="PANTHER" id="PTHR10815">
    <property type="entry name" value="METHYLATED-DNA--PROTEIN-CYSTEINE METHYLTRANSFERASE"/>
    <property type="match status" value="1"/>
</dbReference>
<evidence type="ECO:0000256" key="5">
    <source>
        <dbReference type="ARBA" id="ARBA00023015"/>
    </source>
</evidence>
<keyword evidence="6" id="KW-0804">Transcription</keyword>
<dbReference type="PANTHER" id="PTHR10815:SF13">
    <property type="entry name" value="METHYLATED-DNA--PROTEIN-CYSTEINE METHYLTRANSFERASE"/>
    <property type="match status" value="1"/>
</dbReference>
<dbReference type="Pfam" id="PF01035">
    <property type="entry name" value="DNA_binding_1"/>
    <property type="match status" value="1"/>
</dbReference>
<dbReference type="SMART" id="SM00342">
    <property type="entry name" value="HTH_ARAC"/>
    <property type="match status" value="1"/>
</dbReference>
<dbReference type="InterPro" id="IPR001497">
    <property type="entry name" value="MethylDNA_cys_MeTrfase_AS"/>
</dbReference>
<evidence type="ECO:0000256" key="1">
    <source>
        <dbReference type="ARBA" id="ARBA00001286"/>
    </source>
</evidence>
<name>A0ABX7B5L6_9PROT</name>
<keyword evidence="7" id="KW-0234">DNA repair</keyword>
<dbReference type="InterPro" id="IPR014048">
    <property type="entry name" value="MethylDNA_cys_MeTrfase_DNA-bd"/>
</dbReference>
<accession>A0ABX7B5L6</accession>
<dbReference type="Gene3D" id="1.10.10.10">
    <property type="entry name" value="Winged helix-like DNA-binding domain superfamily/Winged helix DNA-binding domain"/>
    <property type="match status" value="1"/>
</dbReference>
<dbReference type="InterPro" id="IPR036631">
    <property type="entry name" value="MGMT_N_sf"/>
</dbReference>
<gene>
    <name evidence="10" type="ORF">IGS68_27415</name>
</gene>
<dbReference type="RefSeq" id="WP_201076125.1">
    <property type="nucleotide sequence ID" value="NZ_CP067420.1"/>
</dbReference>
<feature type="domain" description="HTH araC/xylS-type" evidence="9">
    <location>
        <begin position="20"/>
        <end position="117"/>
    </location>
</feature>
<evidence type="ECO:0000256" key="4">
    <source>
        <dbReference type="ARBA" id="ARBA00022763"/>
    </source>
</evidence>
<dbReference type="EC" id="2.1.1.63" evidence="10"/>
<evidence type="ECO:0000256" key="2">
    <source>
        <dbReference type="ARBA" id="ARBA00022603"/>
    </source>
</evidence>
<dbReference type="Gene3D" id="1.10.10.60">
    <property type="entry name" value="Homeodomain-like"/>
    <property type="match status" value="1"/>
</dbReference>
<evidence type="ECO:0000313" key="11">
    <source>
        <dbReference type="Proteomes" id="UP000595197"/>
    </source>
</evidence>
<dbReference type="GO" id="GO:0032259">
    <property type="term" value="P:methylation"/>
    <property type="evidence" value="ECO:0007669"/>
    <property type="project" value="UniProtKB-KW"/>
</dbReference>
<dbReference type="Pfam" id="PF12833">
    <property type="entry name" value="HTH_18"/>
    <property type="match status" value="1"/>
</dbReference>
<evidence type="ECO:0000313" key="10">
    <source>
        <dbReference type="EMBL" id="QQP89649.1"/>
    </source>
</evidence>
<evidence type="ECO:0000256" key="3">
    <source>
        <dbReference type="ARBA" id="ARBA00022679"/>
    </source>
</evidence>
<evidence type="ECO:0000256" key="7">
    <source>
        <dbReference type="ARBA" id="ARBA00023204"/>
    </source>
</evidence>
<dbReference type="SUPFAM" id="SSF46689">
    <property type="entry name" value="Homeodomain-like"/>
    <property type="match status" value="1"/>
</dbReference>
<dbReference type="EMBL" id="CP067420">
    <property type="protein sequence ID" value="QQP89649.1"/>
    <property type="molecule type" value="Genomic_DNA"/>
</dbReference>
<reference evidence="10" key="1">
    <citation type="submission" date="2021-02" db="EMBL/GenBank/DDBJ databases">
        <title>Skermanella TT6 skin isolate.</title>
        <authorList>
            <person name="Lee K."/>
            <person name="Ganzorig M."/>
        </authorList>
    </citation>
    <scope>NUCLEOTIDE SEQUENCE</scope>
    <source>
        <strain evidence="10">TT6</strain>
    </source>
</reference>
<dbReference type="InterPro" id="IPR018060">
    <property type="entry name" value="HTH_AraC"/>
</dbReference>
<keyword evidence="3 10" id="KW-0808">Transferase</keyword>